<accession>A0ABT0RYT7</accession>
<dbReference type="RefSeq" id="WP_249829962.1">
    <property type="nucleotide sequence ID" value="NZ_JAMGBE010000001.1"/>
</dbReference>
<dbReference type="PROSITE" id="PS51257">
    <property type="entry name" value="PROKAR_LIPOPROTEIN"/>
    <property type="match status" value="1"/>
</dbReference>
<name>A0ABT0RYT7_9SPHN</name>
<gene>
    <name evidence="2" type="ORF">LZ538_00070</name>
</gene>
<evidence type="ECO:0000313" key="3">
    <source>
        <dbReference type="Proteomes" id="UP001165342"/>
    </source>
</evidence>
<sequence>MKLRLAALLALTLLGGCVHRGDVIEGQGIYAVRSSCPIAGVPAATGDITLFNPAGSTDSRAIDVTAAISDVRGVCQDVGNDVVSTITFTITGLRRDAGPARQVVLPYFDVALQGGTTIVAKRVGQAVLNFQPGAIHSWTRLQATVRVNRGAATLPANVREILNRPRKPGEAEAAVDPLSDPAVRTAVQNATFEHLIGFQLTNEQLRYNATR</sequence>
<evidence type="ECO:0000256" key="1">
    <source>
        <dbReference type="SAM" id="SignalP"/>
    </source>
</evidence>
<proteinExistence type="predicted"/>
<organism evidence="2 3">
    <name type="scientific">Sphingomonas hankyongi</name>
    <dbReference type="NCBI Taxonomy" id="2908209"/>
    <lineage>
        <taxon>Bacteria</taxon>
        <taxon>Pseudomonadati</taxon>
        <taxon>Pseudomonadota</taxon>
        <taxon>Alphaproteobacteria</taxon>
        <taxon>Sphingomonadales</taxon>
        <taxon>Sphingomonadaceae</taxon>
        <taxon>Sphingomonas</taxon>
    </lineage>
</organism>
<protein>
    <recommendedName>
        <fullName evidence="4">Lipoprotein</fullName>
    </recommendedName>
</protein>
<dbReference type="EMBL" id="JAMGBE010000001">
    <property type="protein sequence ID" value="MCL6728450.1"/>
    <property type="molecule type" value="Genomic_DNA"/>
</dbReference>
<feature type="chain" id="PRO_5046073945" description="Lipoprotein" evidence="1">
    <location>
        <begin position="21"/>
        <end position="211"/>
    </location>
</feature>
<feature type="signal peptide" evidence="1">
    <location>
        <begin position="1"/>
        <end position="20"/>
    </location>
</feature>
<keyword evidence="1" id="KW-0732">Signal</keyword>
<keyword evidence="3" id="KW-1185">Reference proteome</keyword>
<evidence type="ECO:0008006" key="4">
    <source>
        <dbReference type="Google" id="ProtNLM"/>
    </source>
</evidence>
<reference evidence="2" key="1">
    <citation type="submission" date="2022-05" db="EMBL/GenBank/DDBJ databases">
        <authorList>
            <person name="Jo J.-H."/>
            <person name="Im W.-T."/>
        </authorList>
    </citation>
    <scope>NUCLEOTIDE SEQUENCE</scope>
    <source>
        <strain evidence="2">SE220</strain>
    </source>
</reference>
<comment type="caution">
    <text evidence="2">The sequence shown here is derived from an EMBL/GenBank/DDBJ whole genome shotgun (WGS) entry which is preliminary data.</text>
</comment>
<dbReference type="Proteomes" id="UP001165342">
    <property type="component" value="Unassembled WGS sequence"/>
</dbReference>
<evidence type="ECO:0000313" key="2">
    <source>
        <dbReference type="EMBL" id="MCL6728450.1"/>
    </source>
</evidence>